<evidence type="ECO:0000256" key="2">
    <source>
        <dbReference type="ARBA" id="ARBA00023054"/>
    </source>
</evidence>
<evidence type="ECO:0000256" key="3">
    <source>
        <dbReference type="SAM" id="Coils"/>
    </source>
</evidence>
<feature type="coiled-coil region" evidence="3">
    <location>
        <begin position="96"/>
        <end position="165"/>
    </location>
</feature>
<keyword evidence="2 3" id="KW-0175">Coiled coil</keyword>
<evidence type="ECO:0000313" key="6">
    <source>
        <dbReference type="Proteomes" id="UP001066276"/>
    </source>
</evidence>
<comment type="caution">
    <text evidence="5">The sequence shown here is derived from an EMBL/GenBank/DDBJ whole genome shotgun (WGS) entry which is preliminary data.</text>
</comment>
<evidence type="ECO:0000313" key="5">
    <source>
        <dbReference type="EMBL" id="KAJ1151034.1"/>
    </source>
</evidence>
<dbReference type="Proteomes" id="UP001066276">
    <property type="component" value="Chromosome 5"/>
</dbReference>
<gene>
    <name evidence="5" type="ORF">NDU88_003821</name>
</gene>
<name>A0AAV7RE11_PLEWA</name>
<feature type="domain" description="Lebercilin" evidence="4">
    <location>
        <begin position="89"/>
        <end position="268"/>
    </location>
</feature>
<keyword evidence="6" id="KW-1185">Reference proteome</keyword>
<reference evidence="5" key="1">
    <citation type="journal article" date="2022" name="bioRxiv">
        <title>Sequencing and chromosome-scale assembly of the giantPleurodeles waltlgenome.</title>
        <authorList>
            <person name="Brown T."/>
            <person name="Elewa A."/>
            <person name="Iarovenko S."/>
            <person name="Subramanian E."/>
            <person name="Araus A.J."/>
            <person name="Petzold A."/>
            <person name="Susuki M."/>
            <person name="Suzuki K.-i.T."/>
            <person name="Hayashi T."/>
            <person name="Toyoda A."/>
            <person name="Oliveira C."/>
            <person name="Osipova E."/>
            <person name="Leigh N.D."/>
            <person name="Simon A."/>
            <person name="Yun M.H."/>
        </authorList>
    </citation>
    <scope>NUCLEOTIDE SEQUENCE</scope>
    <source>
        <strain evidence="5">20211129_DDA</strain>
        <tissue evidence="5">Liver</tissue>
    </source>
</reference>
<dbReference type="PANTHER" id="PTHR16650">
    <property type="entry name" value="C21ORF13-RELATED"/>
    <property type="match status" value="1"/>
</dbReference>
<evidence type="ECO:0000256" key="1">
    <source>
        <dbReference type="ARBA" id="ARBA00010229"/>
    </source>
</evidence>
<accession>A0AAV7RE11</accession>
<organism evidence="5 6">
    <name type="scientific">Pleurodeles waltl</name>
    <name type="common">Iberian ribbed newt</name>
    <dbReference type="NCBI Taxonomy" id="8319"/>
    <lineage>
        <taxon>Eukaryota</taxon>
        <taxon>Metazoa</taxon>
        <taxon>Chordata</taxon>
        <taxon>Craniata</taxon>
        <taxon>Vertebrata</taxon>
        <taxon>Euteleostomi</taxon>
        <taxon>Amphibia</taxon>
        <taxon>Batrachia</taxon>
        <taxon>Caudata</taxon>
        <taxon>Salamandroidea</taxon>
        <taxon>Salamandridae</taxon>
        <taxon>Pleurodelinae</taxon>
        <taxon>Pleurodeles</taxon>
    </lineage>
</organism>
<proteinExistence type="inferred from homology"/>
<dbReference type="Pfam" id="PF15619">
    <property type="entry name" value="Lebercilin"/>
    <property type="match status" value="1"/>
</dbReference>
<comment type="similarity">
    <text evidence="1">Belongs to the LCA5 family.</text>
</comment>
<sequence length="309" mass="35434">MLGLPEVQHPQFRPITEALTLCFRLGQIIPVVGNLPEDSCTALLQPVVEWDIRFEAHGTLTAQFPANKRKTILSLAPKPSNVSTKTMSLSTKLLNTSALRNKLHDLQAKLEELQKENQLLQKLQIRQEKALNKFEDTKHKISDLISRHNNEVRKLKEYLQGCKEQGPATVRRVKTSHFYRGYSSSPKVHARSVVKHQAERKVLEQKLVLGEKTLNVRERKTKDLEKNMGLNQSIFQQQLISEREAAQEVNKENKALQQKLYRLNQKLKLVVPHQESSAPADHMLILNTDIIANTRAITKTGIYFERVLY</sequence>
<dbReference type="GO" id="GO:0042073">
    <property type="term" value="P:intraciliary transport"/>
    <property type="evidence" value="ECO:0007669"/>
    <property type="project" value="TreeGrafter"/>
</dbReference>
<dbReference type="InterPro" id="IPR028933">
    <property type="entry name" value="Lebercilin_dom"/>
</dbReference>
<protein>
    <recommendedName>
        <fullName evidence="4">Lebercilin domain-containing protein</fullName>
    </recommendedName>
</protein>
<dbReference type="GO" id="GO:0005930">
    <property type="term" value="C:axoneme"/>
    <property type="evidence" value="ECO:0007669"/>
    <property type="project" value="TreeGrafter"/>
</dbReference>
<dbReference type="EMBL" id="JANPWB010000009">
    <property type="protein sequence ID" value="KAJ1151034.1"/>
    <property type="molecule type" value="Genomic_DNA"/>
</dbReference>
<evidence type="ECO:0000259" key="4">
    <source>
        <dbReference type="Pfam" id="PF15619"/>
    </source>
</evidence>
<feature type="coiled-coil region" evidence="3">
    <location>
        <begin position="239"/>
        <end position="266"/>
    </location>
</feature>
<dbReference type="AlphaFoldDB" id="A0AAV7RE11"/>
<dbReference type="PANTHER" id="PTHR16650:SF10">
    <property type="entry name" value="LEBERCILIN"/>
    <property type="match status" value="1"/>
</dbReference>
<dbReference type="InterPro" id="IPR026188">
    <property type="entry name" value="Lebercilin-like"/>
</dbReference>